<dbReference type="EMBL" id="CP001616">
    <property type="protein sequence ID" value="ACQ92452.1"/>
    <property type="molecule type" value="Genomic_DNA"/>
</dbReference>
<gene>
    <name evidence="3" type="ordered locus">Tola_0824</name>
</gene>
<organism evidence="3 4">
    <name type="scientific">Tolumonas auensis (strain DSM 9187 / NBRC 110442 / TA 4)</name>
    <dbReference type="NCBI Taxonomy" id="595494"/>
    <lineage>
        <taxon>Bacteria</taxon>
        <taxon>Pseudomonadati</taxon>
        <taxon>Pseudomonadota</taxon>
        <taxon>Gammaproteobacteria</taxon>
        <taxon>Aeromonadales</taxon>
        <taxon>Aeromonadaceae</taxon>
        <taxon>Tolumonas</taxon>
    </lineage>
</organism>
<evidence type="ECO:0000313" key="3">
    <source>
        <dbReference type="EMBL" id="ACQ92452.1"/>
    </source>
</evidence>
<reference evidence="4" key="1">
    <citation type="submission" date="2009-05" db="EMBL/GenBank/DDBJ databases">
        <title>Complete sequence of Tolumonas auensis DSM 9187.</title>
        <authorList>
            <consortium name="US DOE Joint Genome Institute"/>
            <person name="Lucas S."/>
            <person name="Copeland A."/>
            <person name="Lapidus A."/>
            <person name="Glavina del Rio T."/>
            <person name="Tice H."/>
            <person name="Bruce D."/>
            <person name="Goodwin L."/>
            <person name="Pitluck S."/>
            <person name="Chertkov O."/>
            <person name="Brettin T."/>
            <person name="Detter J.C."/>
            <person name="Han C."/>
            <person name="Larimer F."/>
            <person name="Land M."/>
            <person name="Hauser L."/>
            <person name="Kyrpides N."/>
            <person name="Mikhailova N."/>
            <person name="Spring S."/>
            <person name="Beller H."/>
        </authorList>
    </citation>
    <scope>NUCLEOTIDE SEQUENCE [LARGE SCALE GENOMIC DNA]</scope>
    <source>
        <strain evidence="4">DSM 9187 / TA4</strain>
    </source>
</reference>
<sequence>MLQGSTQMNITHDTDFEGLDIAMLALMASEDVQDKPVLIDGLQRLRALCTELRPYITAPDDKGRREQLLHAFYHELQFSGDWQNYYAPENCLLDQVLMQRTGLPLTLGIVLMHLAHSIELPVRGVCFPGNFLLLFPESKPVLIDPFTGEEWDYEQQSLMLRATLGDLTRMDSKYTKETDQRQIMSRLLSVIKGCMLQSRCLPEALRCSEVLLAMNPDDPYEIRDRGLVYEQLECPQLAAHDYTYFIEQCPQDPVAAVLKVQLAMLDHDAIIFH</sequence>
<dbReference type="InterPro" id="IPR032698">
    <property type="entry name" value="SirB1_N"/>
</dbReference>
<evidence type="ECO:0000259" key="2">
    <source>
        <dbReference type="Pfam" id="PF13369"/>
    </source>
</evidence>
<dbReference type="KEGG" id="tau:Tola_0824"/>
<dbReference type="InterPro" id="IPR011990">
    <property type="entry name" value="TPR-like_helical_dom_sf"/>
</dbReference>
<dbReference type="SUPFAM" id="SSF48452">
    <property type="entry name" value="TPR-like"/>
    <property type="match status" value="1"/>
</dbReference>
<feature type="domain" description="Protein SirB1 N-terminal" evidence="2">
    <location>
        <begin position="42"/>
        <end position="188"/>
    </location>
</feature>
<dbReference type="AlphaFoldDB" id="C4LBL7"/>
<evidence type="ECO:0000313" key="4">
    <source>
        <dbReference type="Proteomes" id="UP000009073"/>
    </source>
</evidence>
<dbReference type="PANTHER" id="PTHR31350">
    <property type="entry name" value="SI:DKEY-261L7.2"/>
    <property type="match status" value="1"/>
</dbReference>
<evidence type="ECO:0000256" key="1">
    <source>
        <dbReference type="ARBA" id="ARBA00007100"/>
    </source>
</evidence>
<accession>C4LBL7</accession>
<keyword evidence="4" id="KW-1185">Reference proteome</keyword>
<dbReference type="eggNOG" id="COG2912">
    <property type="taxonomic scope" value="Bacteria"/>
</dbReference>
<dbReference type="Pfam" id="PF13369">
    <property type="entry name" value="Transglut_core2"/>
    <property type="match status" value="1"/>
</dbReference>
<dbReference type="Proteomes" id="UP000009073">
    <property type="component" value="Chromosome"/>
</dbReference>
<dbReference type="Pfam" id="PF13371">
    <property type="entry name" value="TPR_9"/>
    <property type="match status" value="1"/>
</dbReference>
<dbReference type="HOGENOM" id="CLU_063810_0_0_6"/>
<dbReference type="STRING" id="595494.Tola_0824"/>
<proteinExistence type="inferred from homology"/>
<name>C4LBL7_TOLAT</name>
<comment type="similarity">
    <text evidence="1">Belongs to the UPF0162 family.</text>
</comment>
<reference evidence="3 4" key="2">
    <citation type="journal article" date="2011" name="Stand. Genomic Sci.">
        <title>Complete genome sequence of Tolumonas auensis type strain (TA 4).</title>
        <authorList>
            <person name="Chertkov O."/>
            <person name="Copeland A."/>
            <person name="Lucas S."/>
            <person name="Lapidus A."/>
            <person name="Berry K.W."/>
            <person name="Detter J.C."/>
            <person name="Del Rio T.G."/>
            <person name="Hammon N."/>
            <person name="Dalin E."/>
            <person name="Tice H."/>
            <person name="Pitluck S."/>
            <person name="Richardson P."/>
            <person name="Bruce D."/>
            <person name="Goodwin L."/>
            <person name="Han C."/>
            <person name="Tapia R."/>
            <person name="Saunders E."/>
            <person name="Schmutz J."/>
            <person name="Brettin T."/>
            <person name="Larimer F."/>
            <person name="Land M."/>
            <person name="Hauser L."/>
            <person name="Spring S."/>
            <person name="Rohde M."/>
            <person name="Kyrpides N.C."/>
            <person name="Ivanova N."/>
            <person name="Goker M."/>
            <person name="Beller H.R."/>
            <person name="Klenk H.P."/>
            <person name="Woyke T."/>
        </authorList>
    </citation>
    <scope>NUCLEOTIDE SEQUENCE [LARGE SCALE GENOMIC DNA]</scope>
    <source>
        <strain evidence="4">DSM 9187 / TA4</strain>
    </source>
</reference>
<protein>
    <recommendedName>
        <fullName evidence="2">Protein SirB1 N-terminal domain-containing protein</fullName>
    </recommendedName>
</protein>
<dbReference type="PANTHER" id="PTHR31350:SF21">
    <property type="entry name" value="F-BOX ONLY PROTEIN 21"/>
    <property type="match status" value="1"/>
</dbReference>